<feature type="transmembrane region" description="Helical" evidence="8">
    <location>
        <begin position="331"/>
        <end position="349"/>
    </location>
</feature>
<feature type="transmembrane region" description="Helical" evidence="8">
    <location>
        <begin position="355"/>
        <end position="373"/>
    </location>
</feature>
<feature type="transmembrane region" description="Helical" evidence="8">
    <location>
        <begin position="171"/>
        <end position="198"/>
    </location>
</feature>
<dbReference type="GO" id="GO:0005886">
    <property type="term" value="C:plasma membrane"/>
    <property type="evidence" value="ECO:0007669"/>
    <property type="project" value="UniProtKB-SubCell"/>
</dbReference>
<dbReference type="PANTHER" id="PTHR33908">
    <property type="entry name" value="MANNOSYLTRANSFERASE YKCB-RELATED"/>
    <property type="match status" value="1"/>
</dbReference>
<evidence type="ECO:0000313" key="10">
    <source>
        <dbReference type="EMBL" id="PWB85877.1"/>
    </source>
</evidence>
<keyword evidence="4" id="KW-0808">Transferase</keyword>
<protein>
    <recommendedName>
        <fullName evidence="9">Glycosyltransferase RgtA/B/C/D-like domain-containing protein</fullName>
    </recommendedName>
</protein>
<comment type="subcellular location">
    <subcellularLocation>
        <location evidence="1">Cell membrane</location>
        <topology evidence="1">Multi-pass membrane protein</topology>
    </subcellularLocation>
</comment>
<keyword evidence="7 8" id="KW-0472">Membrane</keyword>
<feature type="domain" description="Glycosyltransferase RgtA/B/C/D-like" evidence="9">
    <location>
        <begin position="73"/>
        <end position="216"/>
    </location>
</feature>
<feature type="transmembrane region" description="Helical" evidence="8">
    <location>
        <begin position="413"/>
        <end position="432"/>
    </location>
</feature>
<evidence type="ECO:0000256" key="5">
    <source>
        <dbReference type="ARBA" id="ARBA00022692"/>
    </source>
</evidence>
<evidence type="ECO:0000256" key="3">
    <source>
        <dbReference type="ARBA" id="ARBA00022676"/>
    </source>
</evidence>
<gene>
    <name evidence="10" type="ORF">MBBWO_07230</name>
</gene>
<feature type="transmembrane region" description="Helical" evidence="8">
    <location>
        <begin position="137"/>
        <end position="159"/>
    </location>
</feature>
<dbReference type="GO" id="GO:0016763">
    <property type="term" value="F:pentosyltransferase activity"/>
    <property type="evidence" value="ECO:0007669"/>
    <property type="project" value="TreeGrafter"/>
</dbReference>
<keyword evidence="5 8" id="KW-0812">Transmembrane</keyword>
<sequence length="559" mass="63781">MLENINKYLTKNKLSIIFILIFAALLTGTCIWINSHNPILGHSYRDVYLYLIEALRFSGVEIGGYQYINYLSPLIPFLTSIFFNMGFLDISTIIIISGIFYFFAIAGMYCILKLKFSNKMAIFGTILYSCLIINLRWVANGTLDIPSITLVIWALYFFIRGMETNQKYFYLAFPLAVLGFFAKYTGALVIATMCLYFLSKQSIIYNLKKYIKNIIGGTILGIITSIPFFMYFFTNNIPLGFINQASEISSRTSTTATSGGELIGNDLFFYIKGLIYYIGSDNYIIGIIILAVIICGIISLIYLFISVLKQLYRENKDEASQISKLKVNNKIIYCLLTASIILIAFSFLTAGLFSFIYSEAIFFFAAVLFIYTMNKIDMNSKKFPYLGLNITMFALFFGFLLFFSAHLTKADRYFTAMAPGFVFISTLAVNCLLENKKINLNMKVIIPVILSVILIISSISFLTTDRSDSLVTEEQEVVKWFNNNTNIDDINISADRGPIYTWYFQKEVNYIQGSFTPEELNENLLNNESSYYIRLGDGLNLENYSEIKSFDETIIYQRN</sequence>
<dbReference type="AlphaFoldDB" id="A0A2U1S6X3"/>
<dbReference type="PANTHER" id="PTHR33908:SF11">
    <property type="entry name" value="MEMBRANE PROTEIN"/>
    <property type="match status" value="1"/>
</dbReference>
<evidence type="ECO:0000256" key="8">
    <source>
        <dbReference type="SAM" id="Phobius"/>
    </source>
</evidence>
<organism evidence="10 11">
    <name type="scientific">Methanobrevibacter woesei</name>
    <dbReference type="NCBI Taxonomy" id="190976"/>
    <lineage>
        <taxon>Archaea</taxon>
        <taxon>Methanobacteriati</taxon>
        <taxon>Methanobacteriota</taxon>
        <taxon>Methanomada group</taxon>
        <taxon>Methanobacteria</taxon>
        <taxon>Methanobacteriales</taxon>
        <taxon>Methanobacteriaceae</taxon>
        <taxon>Methanobrevibacter</taxon>
    </lineage>
</organism>
<evidence type="ECO:0000313" key="11">
    <source>
        <dbReference type="Proteomes" id="UP000245577"/>
    </source>
</evidence>
<dbReference type="EMBL" id="MZGU01000004">
    <property type="protein sequence ID" value="PWB85877.1"/>
    <property type="molecule type" value="Genomic_DNA"/>
</dbReference>
<feature type="transmembrane region" description="Helical" evidence="8">
    <location>
        <begin position="88"/>
        <end position="112"/>
    </location>
</feature>
<evidence type="ECO:0000256" key="6">
    <source>
        <dbReference type="ARBA" id="ARBA00022989"/>
    </source>
</evidence>
<dbReference type="Proteomes" id="UP000245577">
    <property type="component" value="Unassembled WGS sequence"/>
</dbReference>
<comment type="caution">
    <text evidence="10">The sequence shown here is derived from an EMBL/GenBank/DDBJ whole genome shotgun (WGS) entry which is preliminary data.</text>
</comment>
<evidence type="ECO:0000259" key="9">
    <source>
        <dbReference type="Pfam" id="PF13231"/>
    </source>
</evidence>
<dbReference type="GO" id="GO:0008610">
    <property type="term" value="P:lipid biosynthetic process"/>
    <property type="evidence" value="ECO:0007669"/>
    <property type="project" value="UniProtKB-ARBA"/>
</dbReference>
<accession>A0A2U1S6X3</accession>
<evidence type="ECO:0000256" key="1">
    <source>
        <dbReference type="ARBA" id="ARBA00004651"/>
    </source>
</evidence>
<keyword evidence="3" id="KW-0328">Glycosyltransferase</keyword>
<keyword evidence="2" id="KW-1003">Cell membrane</keyword>
<keyword evidence="6 8" id="KW-1133">Transmembrane helix</keyword>
<evidence type="ECO:0000256" key="2">
    <source>
        <dbReference type="ARBA" id="ARBA00022475"/>
    </source>
</evidence>
<dbReference type="OrthoDB" id="71427at2157"/>
<keyword evidence="11" id="KW-1185">Reference proteome</keyword>
<feature type="transmembrane region" description="Helical" evidence="8">
    <location>
        <begin position="283"/>
        <end position="305"/>
    </location>
</feature>
<feature type="transmembrane region" description="Helical" evidence="8">
    <location>
        <begin position="14"/>
        <end position="35"/>
    </location>
</feature>
<evidence type="ECO:0000256" key="4">
    <source>
        <dbReference type="ARBA" id="ARBA00022679"/>
    </source>
</evidence>
<feature type="transmembrane region" description="Helical" evidence="8">
    <location>
        <begin position="385"/>
        <end position="407"/>
    </location>
</feature>
<dbReference type="RefSeq" id="WP_116669523.1">
    <property type="nucleotide sequence ID" value="NZ_MZGU01000004.1"/>
</dbReference>
<evidence type="ECO:0000256" key="7">
    <source>
        <dbReference type="ARBA" id="ARBA00023136"/>
    </source>
</evidence>
<feature type="transmembrane region" description="Helical" evidence="8">
    <location>
        <begin position="210"/>
        <end position="233"/>
    </location>
</feature>
<dbReference type="Pfam" id="PF13231">
    <property type="entry name" value="PMT_2"/>
    <property type="match status" value="1"/>
</dbReference>
<proteinExistence type="predicted"/>
<feature type="transmembrane region" description="Helical" evidence="8">
    <location>
        <begin position="444"/>
        <end position="462"/>
    </location>
</feature>
<reference evidence="10 11" key="1">
    <citation type="submission" date="2017-03" db="EMBL/GenBank/DDBJ databases">
        <title>Genome sequence of Methanobrevibacter wosei.</title>
        <authorList>
            <person name="Poehlein A."/>
            <person name="Seedorf H."/>
            <person name="Daniel R."/>
        </authorList>
    </citation>
    <scope>NUCLEOTIDE SEQUENCE [LARGE SCALE GENOMIC DNA]</scope>
    <source>
        <strain evidence="10 11">DSM 11979</strain>
    </source>
</reference>
<dbReference type="InterPro" id="IPR050297">
    <property type="entry name" value="LipidA_mod_glycosyltrf_83"/>
</dbReference>
<dbReference type="InterPro" id="IPR038731">
    <property type="entry name" value="RgtA/B/C-like"/>
</dbReference>
<name>A0A2U1S6X3_9EURY</name>